<accession>X1H7F1</accession>
<evidence type="ECO:0000313" key="1">
    <source>
        <dbReference type="EMBL" id="GAH41243.1"/>
    </source>
</evidence>
<gene>
    <name evidence="1" type="ORF">S03H2_26301</name>
</gene>
<name>X1H7F1_9ZZZZ</name>
<reference evidence="1" key="1">
    <citation type="journal article" date="2014" name="Front. Microbiol.">
        <title>High frequency of phylogenetically diverse reductive dehalogenase-homologous genes in deep subseafloor sedimentary metagenomes.</title>
        <authorList>
            <person name="Kawai M."/>
            <person name="Futagami T."/>
            <person name="Toyoda A."/>
            <person name="Takaki Y."/>
            <person name="Nishi S."/>
            <person name="Hori S."/>
            <person name="Arai W."/>
            <person name="Tsubouchi T."/>
            <person name="Morono Y."/>
            <person name="Uchiyama I."/>
            <person name="Ito T."/>
            <person name="Fujiyama A."/>
            <person name="Inagaki F."/>
            <person name="Takami H."/>
        </authorList>
    </citation>
    <scope>NUCLEOTIDE SEQUENCE</scope>
    <source>
        <strain evidence="1">Expedition CK06-06</strain>
    </source>
</reference>
<comment type="caution">
    <text evidence="1">The sequence shown here is derived from an EMBL/GenBank/DDBJ whole genome shotgun (WGS) entry which is preliminary data.</text>
</comment>
<protein>
    <submittedName>
        <fullName evidence="1">Uncharacterized protein</fullName>
    </submittedName>
</protein>
<dbReference type="AlphaFoldDB" id="X1H7F1"/>
<sequence>MEVTKGLGVILKLGSGVAVKEGSSIPVTGLRLITVKSAEVPLPVLLPAA</sequence>
<dbReference type="EMBL" id="BARU01015194">
    <property type="protein sequence ID" value="GAH41243.1"/>
    <property type="molecule type" value="Genomic_DNA"/>
</dbReference>
<proteinExistence type="predicted"/>
<organism evidence="1">
    <name type="scientific">marine sediment metagenome</name>
    <dbReference type="NCBI Taxonomy" id="412755"/>
    <lineage>
        <taxon>unclassified sequences</taxon>
        <taxon>metagenomes</taxon>
        <taxon>ecological metagenomes</taxon>
    </lineage>
</organism>